<proteinExistence type="predicted"/>
<reference evidence="2 3" key="1">
    <citation type="submission" date="2023-01" db="EMBL/GenBank/DDBJ databases">
        <authorList>
            <person name="Whitehead M."/>
        </authorList>
    </citation>
    <scope>NUCLEOTIDE SEQUENCE [LARGE SCALE GENOMIC DNA]</scope>
</reference>
<keyword evidence="1" id="KW-0812">Transmembrane</keyword>
<dbReference type="EMBL" id="CARXXK010000003">
    <property type="protein sequence ID" value="CAI6363984.1"/>
    <property type="molecule type" value="Genomic_DNA"/>
</dbReference>
<keyword evidence="1" id="KW-1133">Transmembrane helix</keyword>
<evidence type="ECO:0000313" key="3">
    <source>
        <dbReference type="Proteomes" id="UP001160148"/>
    </source>
</evidence>
<feature type="transmembrane region" description="Helical" evidence="1">
    <location>
        <begin position="20"/>
        <end position="38"/>
    </location>
</feature>
<protein>
    <submittedName>
        <fullName evidence="2">Uncharacterized protein</fullName>
    </submittedName>
</protein>
<evidence type="ECO:0000313" key="2">
    <source>
        <dbReference type="EMBL" id="CAI6363984.1"/>
    </source>
</evidence>
<organism evidence="2 3">
    <name type="scientific">Macrosiphum euphorbiae</name>
    <name type="common">potato aphid</name>
    <dbReference type="NCBI Taxonomy" id="13131"/>
    <lineage>
        <taxon>Eukaryota</taxon>
        <taxon>Metazoa</taxon>
        <taxon>Ecdysozoa</taxon>
        <taxon>Arthropoda</taxon>
        <taxon>Hexapoda</taxon>
        <taxon>Insecta</taxon>
        <taxon>Pterygota</taxon>
        <taxon>Neoptera</taxon>
        <taxon>Paraneoptera</taxon>
        <taxon>Hemiptera</taxon>
        <taxon>Sternorrhyncha</taxon>
        <taxon>Aphidomorpha</taxon>
        <taxon>Aphidoidea</taxon>
        <taxon>Aphididae</taxon>
        <taxon>Macrosiphini</taxon>
        <taxon>Macrosiphum</taxon>
    </lineage>
</organism>
<sequence>METKLYTLEDIKKLFQELIYTVWFLFLVCNVCTVQYVCMSMSVKRKLVEYCFDASSPFSFVSLCILRFWHEFINSNWPTDCLNKTYGPYYWVNFDCALYLLENGFFQYNSEKLIAIAVYNHRLFRRIVDTKIVDPVKLLQDPAFNRKEYSREVQAHDDTLLYVLDSMGKNNETLIRLALIGHCAGIQLLINENIQLYEGVAIATALNGHSHCLDFLIKHSCPLSNQIVDALKHESRKSNCSYQIKTCLHVVDDYFEKCK</sequence>
<gene>
    <name evidence="2" type="ORF">MEUPH1_LOCUS18865</name>
</gene>
<evidence type="ECO:0000256" key="1">
    <source>
        <dbReference type="SAM" id="Phobius"/>
    </source>
</evidence>
<name>A0AAV0X8A0_9HEMI</name>
<accession>A0AAV0X8A0</accession>
<dbReference type="AlphaFoldDB" id="A0AAV0X8A0"/>
<keyword evidence="1" id="KW-0472">Membrane</keyword>
<dbReference type="Proteomes" id="UP001160148">
    <property type="component" value="Unassembled WGS sequence"/>
</dbReference>
<keyword evidence="3" id="KW-1185">Reference proteome</keyword>
<comment type="caution">
    <text evidence="2">The sequence shown here is derived from an EMBL/GenBank/DDBJ whole genome shotgun (WGS) entry which is preliminary data.</text>
</comment>